<keyword evidence="9" id="KW-1185">Reference proteome</keyword>
<dbReference type="STRING" id="2018661.A0A2A2L3Q3"/>
<dbReference type="InterPro" id="IPR026607">
    <property type="entry name" value="DMRT"/>
</dbReference>
<dbReference type="AlphaFoldDB" id="A0A2A2L3Q3"/>
<evidence type="ECO:0000256" key="3">
    <source>
        <dbReference type="ARBA" id="ARBA00023125"/>
    </source>
</evidence>
<feature type="domain" description="DM" evidence="7">
    <location>
        <begin position="103"/>
        <end position="150"/>
    </location>
</feature>
<evidence type="ECO:0000256" key="5">
    <source>
        <dbReference type="PROSITE-ProRule" id="PRU00070"/>
    </source>
</evidence>
<comment type="caution">
    <text evidence="8">The sequence shown here is derived from an EMBL/GenBank/DDBJ whole genome shotgun (WGS) entry which is preliminary data.</text>
</comment>
<dbReference type="InterPro" id="IPR036407">
    <property type="entry name" value="DM_DNA-bd_sf"/>
</dbReference>
<keyword evidence="3 5" id="KW-0238">DNA-binding</keyword>
<evidence type="ECO:0000256" key="6">
    <source>
        <dbReference type="SAM" id="MobiDB-lite"/>
    </source>
</evidence>
<evidence type="ECO:0000313" key="8">
    <source>
        <dbReference type="EMBL" id="PAV80812.1"/>
    </source>
</evidence>
<dbReference type="PROSITE" id="PS50809">
    <property type="entry name" value="DM_2"/>
    <property type="match status" value="2"/>
</dbReference>
<evidence type="ECO:0000313" key="9">
    <source>
        <dbReference type="Proteomes" id="UP000218231"/>
    </source>
</evidence>
<protein>
    <recommendedName>
        <fullName evidence="7">DM domain-containing protein</fullName>
    </recommendedName>
</protein>
<dbReference type="SUPFAM" id="SSF82927">
    <property type="entry name" value="Cysteine-rich DNA binding domain, (DM domain)"/>
    <property type="match status" value="2"/>
</dbReference>
<dbReference type="GO" id="GO:0005634">
    <property type="term" value="C:nucleus"/>
    <property type="evidence" value="ECO:0007669"/>
    <property type="project" value="UniProtKB-SubCell"/>
</dbReference>
<dbReference type="OrthoDB" id="6162476at2759"/>
<name>A0A2A2L3Q3_9BILA</name>
<dbReference type="GO" id="GO:0046872">
    <property type="term" value="F:metal ion binding"/>
    <property type="evidence" value="ECO:0007669"/>
    <property type="project" value="UniProtKB-KW"/>
</dbReference>
<dbReference type="PANTHER" id="PTHR12322:SF110">
    <property type="entry name" value="DOUBLESEX- AND MAB-3-RELATED TRANSCRIPTION FACTOR DMD-10"/>
    <property type="match status" value="1"/>
</dbReference>
<sequence length="219" mass="25254">MNIEDILPELFGEKRVYYCQRCENHGLREKRKNHKQNCLYRDCRCNDCELVERRRELNSRLSQMDGETDSNEGPSQSSDEFAQLKTVDDNSFNSKTKERRPNCQRCAQHNVINRLKGHKRICPFKECFCAKCQVVVERQKLMADQIKLRRKQKREKAMVERVQETSTPQNDSDSGSICLKCTQQALGYQQLLSLLDPLAASSAPLLTISAVLSACPHKD</sequence>
<feature type="DNA-binding region" description="DM" evidence="5">
    <location>
        <begin position="103"/>
        <end position="150"/>
    </location>
</feature>
<evidence type="ECO:0000256" key="1">
    <source>
        <dbReference type="ARBA" id="ARBA00022723"/>
    </source>
</evidence>
<keyword evidence="4 5" id="KW-0539">Nucleus</keyword>
<dbReference type="Proteomes" id="UP000218231">
    <property type="component" value="Unassembled WGS sequence"/>
</dbReference>
<organism evidence="8 9">
    <name type="scientific">Diploscapter pachys</name>
    <dbReference type="NCBI Taxonomy" id="2018661"/>
    <lineage>
        <taxon>Eukaryota</taxon>
        <taxon>Metazoa</taxon>
        <taxon>Ecdysozoa</taxon>
        <taxon>Nematoda</taxon>
        <taxon>Chromadorea</taxon>
        <taxon>Rhabditida</taxon>
        <taxon>Rhabditina</taxon>
        <taxon>Rhabditomorpha</taxon>
        <taxon>Rhabditoidea</taxon>
        <taxon>Rhabditidae</taxon>
        <taxon>Diploscapter</taxon>
    </lineage>
</organism>
<keyword evidence="2 5" id="KW-0862">Zinc</keyword>
<feature type="DNA-binding region" description="DM" evidence="5">
    <location>
        <begin position="19"/>
        <end position="65"/>
    </location>
</feature>
<proteinExistence type="predicted"/>
<accession>A0A2A2L3Q3</accession>
<evidence type="ECO:0000256" key="4">
    <source>
        <dbReference type="ARBA" id="ARBA00023242"/>
    </source>
</evidence>
<dbReference type="PROSITE" id="PS40000">
    <property type="entry name" value="DM_1"/>
    <property type="match status" value="2"/>
</dbReference>
<gene>
    <name evidence="8" type="ORF">WR25_17059</name>
</gene>
<dbReference type="EMBL" id="LIAE01007226">
    <property type="protein sequence ID" value="PAV80812.1"/>
    <property type="molecule type" value="Genomic_DNA"/>
</dbReference>
<keyword evidence="1 5" id="KW-0479">Metal-binding</keyword>
<comment type="subcellular location">
    <subcellularLocation>
        <location evidence="5">Nucleus</location>
    </subcellularLocation>
</comment>
<feature type="domain" description="DM" evidence="7">
    <location>
        <begin position="19"/>
        <end position="65"/>
    </location>
</feature>
<evidence type="ECO:0000256" key="2">
    <source>
        <dbReference type="ARBA" id="ARBA00022833"/>
    </source>
</evidence>
<dbReference type="Gene3D" id="4.10.1040.10">
    <property type="entry name" value="DM DNA-binding domain"/>
    <property type="match status" value="2"/>
</dbReference>
<dbReference type="InterPro" id="IPR001275">
    <property type="entry name" value="DM_DNA-bd"/>
</dbReference>
<dbReference type="PANTHER" id="PTHR12322">
    <property type="entry name" value="DOUBLESEX AND MAB-3 RELATED TRANSCRIPTION FACTOR DMRT"/>
    <property type="match status" value="1"/>
</dbReference>
<dbReference type="FunFam" id="4.10.1040.10:FF:000001">
    <property type="entry name" value="doublesex- and mab-3-related transcription factor 1"/>
    <property type="match status" value="1"/>
</dbReference>
<dbReference type="GO" id="GO:0007548">
    <property type="term" value="P:sex differentiation"/>
    <property type="evidence" value="ECO:0007669"/>
    <property type="project" value="TreeGrafter"/>
</dbReference>
<feature type="compositionally biased region" description="Polar residues" evidence="6">
    <location>
        <begin position="71"/>
        <end position="80"/>
    </location>
</feature>
<dbReference type="GO" id="GO:0000978">
    <property type="term" value="F:RNA polymerase II cis-regulatory region sequence-specific DNA binding"/>
    <property type="evidence" value="ECO:0007669"/>
    <property type="project" value="TreeGrafter"/>
</dbReference>
<evidence type="ECO:0000259" key="7">
    <source>
        <dbReference type="PROSITE" id="PS50809"/>
    </source>
</evidence>
<dbReference type="SMART" id="SM00301">
    <property type="entry name" value="DM"/>
    <property type="match status" value="2"/>
</dbReference>
<feature type="region of interest" description="Disordered" evidence="6">
    <location>
        <begin position="59"/>
        <end position="97"/>
    </location>
</feature>
<dbReference type="GO" id="GO:0000981">
    <property type="term" value="F:DNA-binding transcription factor activity, RNA polymerase II-specific"/>
    <property type="evidence" value="ECO:0007669"/>
    <property type="project" value="TreeGrafter"/>
</dbReference>
<dbReference type="Pfam" id="PF00751">
    <property type="entry name" value="DM"/>
    <property type="match status" value="2"/>
</dbReference>
<reference evidence="8 9" key="1">
    <citation type="journal article" date="2017" name="Curr. Biol.">
        <title>Genome architecture and evolution of a unichromosomal asexual nematode.</title>
        <authorList>
            <person name="Fradin H."/>
            <person name="Zegar C."/>
            <person name="Gutwein M."/>
            <person name="Lucas J."/>
            <person name="Kovtun M."/>
            <person name="Corcoran D."/>
            <person name="Baugh L.R."/>
            <person name="Kiontke K."/>
            <person name="Gunsalus K."/>
            <person name="Fitch D.H."/>
            <person name="Piano F."/>
        </authorList>
    </citation>
    <scope>NUCLEOTIDE SEQUENCE [LARGE SCALE GENOMIC DNA]</scope>
    <source>
        <strain evidence="8">PF1309</strain>
    </source>
</reference>